<dbReference type="AlphaFoldDB" id="A0A1U9UUV8"/>
<evidence type="ECO:0000313" key="1">
    <source>
        <dbReference type="EMBL" id="AQV96474.1"/>
    </source>
</evidence>
<sequence>MKIASIELTRVCTIGGEWNGRGHEGANTFWEEPSASESLESFDAFRAAVAACISACPYVHYDDEAEQIVQINDDWELFAYDEDGNWTARTGLEVLKLKVPDDKFLLDWYEDLKAWRDA</sequence>
<proteinExistence type="predicted"/>
<reference evidence="2" key="1">
    <citation type="submission" date="2017-02" db="EMBL/GenBank/DDBJ databases">
        <title>Complete genome sequence of Cupriavidus necator strain NH9, a 3-chlorobenzoate degrader.</title>
        <authorList>
            <person name="Moriuchi R."/>
            <person name="Dohra H."/>
            <person name="Ogawa N."/>
        </authorList>
    </citation>
    <scope>NUCLEOTIDE SEQUENCE [LARGE SCALE GENOMIC DNA]</scope>
    <source>
        <strain evidence="2">NH9</strain>
    </source>
</reference>
<name>A0A1U9UUV8_CUPNE</name>
<accession>A0A1U9UUV8</accession>
<dbReference type="OrthoDB" id="199095at2"/>
<dbReference type="RefSeq" id="WP_106062113.1">
    <property type="nucleotide sequence ID" value="NZ_CP017758.1"/>
</dbReference>
<organism evidence="1 2">
    <name type="scientific">Cupriavidus necator</name>
    <name type="common">Alcaligenes eutrophus</name>
    <name type="synonym">Ralstonia eutropha</name>
    <dbReference type="NCBI Taxonomy" id="106590"/>
    <lineage>
        <taxon>Bacteria</taxon>
        <taxon>Pseudomonadati</taxon>
        <taxon>Pseudomonadota</taxon>
        <taxon>Betaproteobacteria</taxon>
        <taxon>Burkholderiales</taxon>
        <taxon>Burkholderiaceae</taxon>
        <taxon>Cupriavidus</taxon>
    </lineage>
</organism>
<dbReference type="Proteomes" id="UP000189627">
    <property type="component" value="Chromosome 2"/>
</dbReference>
<protein>
    <submittedName>
        <fullName evidence="1">Uncharacterized protein</fullName>
    </submittedName>
</protein>
<evidence type="ECO:0000313" key="2">
    <source>
        <dbReference type="Proteomes" id="UP000189627"/>
    </source>
</evidence>
<dbReference type="KEGG" id="cuh:BJN34_21640"/>
<dbReference type="EMBL" id="CP017758">
    <property type="protein sequence ID" value="AQV96474.1"/>
    <property type="molecule type" value="Genomic_DNA"/>
</dbReference>
<gene>
    <name evidence="1" type="ORF">BJN34_21640</name>
</gene>